<evidence type="ECO:0000313" key="3">
    <source>
        <dbReference type="EMBL" id="SEA33922.1"/>
    </source>
</evidence>
<proteinExistence type="predicted"/>
<dbReference type="AlphaFoldDB" id="A0A1H4AEB5"/>
<feature type="region of interest" description="Disordered" evidence="1">
    <location>
        <begin position="1"/>
        <end position="24"/>
    </location>
</feature>
<keyword evidence="4" id="KW-1185">Reference proteome</keyword>
<evidence type="ECO:0000313" key="4">
    <source>
        <dbReference type="Proteomes" id="UP000236755"/>
    </source>
</evidence>
<reference evidence="3 4" key="1">
    <citation type="submission" date="2016-10" db="EMBL/GenBank/DDBJ databases">
        <authorList>
            <person name="de Groot N.N."/>
        </authorList>
    </citation>
    <scope>NUCLEOTIDE SEQUENCE [LARGE SCALE GENOMIC DNA]</scope>
    <source>
        <strain evidence="3 4">CGMCC 1.8712</strain>
    </source>
</reference>
<dbReference type="EMBL" id="FNQT01000005">
    <property type="protein sequence ID" value="SEA33922.1"/>
    <property type="molecule type" value="Genomic_DNA"/>
</dbReference>
<dbReference type="RefSeq" id="WP_092635753.1">
    <property type="nucleotide sequence ID" value="NZ_FNQT01000005.1"/>
</dbReference>
<dbReference type="STRING" id="555874.SAMN04488065_2750"/>
<accession>A0A1H4AEB5</accession>
<evidence type="ECO:0000256" key="1">
    <source>
        <dbReference type="SAM" id="MobiDB-lite"/>
    </source>
</evidence>
<sequence length="73" mass="8391">MKRFDIGDTVRIDIPDETDPDHERLHGRRGTVVEIISDDAGAVTNDQREGYLFRVEIANGDTVDVRWRDLRPV</sequence>
<feature type="domain" description="DUF8139" evidence="2">
    <location>
        <begin position="1"/>
        <end position="73"/>
    </location>
</feature>
<dbReference type="InterPro" id="IPR058452">
    <property type="entry name" value="DUF8139"/>
</dbReference>
<protein>
    <recommendedName>
        <fullName evidence="2">DUF8139 domain-containing protein</fullName>
    </recommendedName>
</protein>
<dbReference type="Pfam" id="PF26460">
    <property type="entry name" value="DUF8139"/>
    <property type="match status" value="1"/>
</dbReference>
<dbReference type="Proteomes" id="UP000236755">
    <property type="component" value="Unassembled WGS sequence"/>
</dbReference>
<evidence type="ECO:0000259" key="2">
    <source>
        <dbReference type="Pfam" id="PF26460"/>
    </source>
</evidence>
<name>A0A1H4AEB5_9EURY</name>
<gene>
    <name evidence="3" type="ORF">SAMN04488065_2750</name>
</gene>
<feature type="compositionally biased region" description="Basic and acidic residues" evidence="1">
    <location>
        <begin position="1"/>
        <end position="14"/>
    </location>
</feature>
<organism evidence="3 4">
    <name type="scientific">Haloplanus vescus</name>
    <dbReference type="NCBI Taxonomy" id="555874"/>
    <lineage>
        <taxon>Archaea</taxon>
        <taxon>Methanobacteriati</taxon>
        <taxon>Methanobacteriota</taxon>
        <taxon>Stenosarchaea group</taxon>
        <taxon>Halobacteria</taxon>
        <taxon>Halobacteriales</taxon>
        <taxon>Haloferacaceae</taxon>
        <taxon>Haloplanus</taxon>
    </lineage>
</organism>